<feature type="compositionally biased region" description="Basic and acidic residues" evidence="2">
    <location>
        <begin position="114"/>
        <end position="136"/>
    </location>
</feature>
<feature type="compositionally biased region" description="Polar residues" evidence="2">
    <location>
        <begin position="238"/>
        <end position="248"/>
    </location>
</feature>
<dbReference type="RefSeq" id="XP_049318328.1">
    <property type="nucleotide sequence ID" value="XM_049462371.1"/>
</dbReference>
<proteinExistence type="predicted"/>
<accession>A0ABM3KA18</accession>
<feature type="coiled-coil region" evidence="1">
    <location>
        <begin position="301"/>
        <end position="344"/>
    </location>
</feature>
<dbReference type="PANTHER" id="PTHR47642">
    <property type="entry name" value="ATP-DEPENDENT DNA HELICASE"/>
    <property type="match status" value="1"/>
</dbReference>
<dbReference type="PANTHER" id="PTHR47642:SF8">
    <property type="entry name" value="ATP-DEPENDENT DNA HELICASE"/>
    <property type="match status" value="1"/>
</dbReference>
<dbReference type="GeneID" id="125780326"/>
<evidence type="ECO:0000313" key="5">
    <source>
        <dbReference type="Proteomes" id="UP001652620"/>
    </source>
</evidence>
<evidence type="ECO:0000313" key="6">
    <source>
        <dbReference type="RefSeq" id="XP_049318328.1"/>
    </source>
</evidence>
<dbReference type="InterPro" id="IPR051055">
    <property type="entry name" value="PIF1_helicase"/>
</dbReference>
<evidence type="ECO:0000256" key="1">
    <source>
        <dbReference type="SAM" id="Coils"/>
    </source>
</evidence>
<dbReference type="InterPro" id="IPR046700">
    <property type="entry name" value="DUF6570"/>
</dbReference>
<reference evidence="6" key="2">
    <citation type="submission" date="2025-08" db="UniProtKB">
        <authorList>
            <consortium name="RefSeq"/>
        </authorList>
    </citation>
    <scope>IDENTIFICATION</scope>
    <source>
        <tissue evidence="6">Adult</tissue>
    </source>
</reference>
<feature type="domain" description="DUF6570" evidence="4">
    <location>
        <begin position="429"/>
        <end position="558"/>
    </location>
</feature>
<evidence type="ECO:0000259" key="4">
    <source>
        <dbReference type="Pfam" id="PF20209"/>
    </source>
</evidence>
<feature type="compositionally biased region" description="Basic and acidic residues" evidence="2">
    <location>
        <begin position="250"/>
        <end position="292"/>
    </location>
</feature>
<dbReference type="InterPro" id="IPR025476">
    <property type="entry name" value="Helitron_helicase-like"/>
</dbReference>
<feature type="compositionally biased region" description="Basic and acidic residues" evidence="2">
    <location>
        <begin position="198"/>
        <end position="222"/>
    </location>
</feature>
<feature type="region of interest" description="Disordered" evidence="2">
    <location>
        <begin position="31"/>
        <end position="293"/>
    </location>
</feature>
<organism evidence="5 6">
    <name type="scientific">Bactrocera dorsalis</name>
    <name type="common">Oriental fruit fly</name>
    <name type="synonym">Dacus dorsalis</name>
    <dbReference type="NCBI Taxonomy" id="27457"/>
    <lineage>
        <taxon>Eukaryota</taxon>
        <taxon>Metazoa</taxon>
        <taxon>Ecdysozoa</taxon>
        <taxon>Arthropoda</taxon>
        <taxon>Hexapoda</taxon>
        <taxon>Insecta</taxon>
        <taxon>Pterygota</taxon>
        <taxon>Neoptera</taxon>
        <taxon>Endopterygota</taxon>
        <taxon>Diptera</taxon>
        <taxon>Brachycera</taxon>
        <taxon>Muscomorpha</taxon>
        <taxon>Tephritoidea</taxon>
        <taxon>Tephritidae</taxon>
        <taxon>Bactrocera</taxon>
        <taxon>Bactrocera</taxon>
    </lineage>
</organism>
<feature type="compositionally biased region" description="Polar residues" evidence="2">
    <location>
        <begin position="74"/>
        <end position="83"/>
    </location>
</feature>
<gene>
    <name evidence="6" type="primary">LOC125780326</name>
</gene>
<feature type="compositionally biased region" description="Polar residues" evidence="2">
    <location>
        <begin position="32"/>
        <end position="41"/>
    </location>
</feature>
<dbReference type="Proteomes" id="UP001652620">
    <property type="component" value="Chromosome 1"/>
</dbReference>
<reference evidence="5" key="1">
    <citation type="submission" date="2025-05" db="UniProtKB">
        <authorList>
            <consortium name="RefSeq"/>
        </authorList>
    </citation>
    <scope>NUCLEOTIDE SEQUENCE [LARGE SCALE GENOMIC DNA]</scope>
</reference>
<feature type="domain" description="Helitron helicase-like" evidence="3">
    <location>
        <begin position="740"/>
        <end position="867"/>
    </location>
</feature>
<evidence type="ECO:0000259" key="3">
    <source>
        <dbReference type="Pfam" id="PF14214"/>
    </source>
</evidence>
<keyword evidence="1" id="KW-0175">Coiled coil</keyword>
<protein>
    <submittedName>
        <fullName evidence="6">Uncharacterized protein LOC125780326 isoform X1</fullName>
    </submittedName>
</protein>
<keyword evidence="5" id="KW-1185">Reference proteome</keyword>
<dbReference type="Pfam" id="PF20209">
    <property type="entry name" value="DUF6570"/>
    <property type="match status" value="1"/>
</dbReference>
<name>A0ABM3KA18_BACDO</name>
<evidence type="ECO:0000256" key="2">
    <source>
        <dbReference type="SAM" id="MobiDB-lite"/>
    </source>
</evidence>
<dbReference type="Pfam" id="PF14214">
    <property type="entry name" value="Helitron_like_N"/>
    <property type="match status" value="1"/>
</dbReference>
<sequence length="1270" mass="149632">MPRLNKRSVVQSRLENRRRMQILRANSLYRVSEQSHNTQSHANRRLDPEVRLSEQSINTVQHRTRRQNQEFRSAEQSINTVQQRSRREDPGIRLAEQIIDTNQHRTRRQNPQFRSEEQSRNTREHRSRRENPELRSAEQSINTVQHRSRRENPELRSAEQSINTVQHRSRRENPEIRSAEQVIDTIQHRTRRQNPQFRSEEQSRNTREHRSRRENPDLRSAEQSRNSRQHRIRRQNPIIRSNEQSHNTIVHRELRRNPNYRHLERIRDQTQRERSRRNPETRREERYRETQRRQLIRRGAREQILNQRRQQQNQVRIHRENLAYRQIQNERQSQRNILNRENNASDIFANGGISRDFRSIYFENIKKGPTEICICCGGLWFPHQVRKLNFGTITQVHPDASSAFFLKQKFPSEDGNYNFCLTCKNGITKNNIPKICLLNGLDFPDIPDCLKNLTPIEERLIMPRLPFMTIRPLGYQGQSSIKGAVVNIPISVNNVVTSLPRTFDQTHVIQIHLRRRMEYNHDYMTDTIRPAKVMEALRFLVNTPLYREHNIHINENWISGFNNQEEVPFVASAEDDRLVQSLYEEQTSHNNHSDIPIAPVPAELNPGGQETLLDNIPVENMEYNRLVIAPGEGQRPIDMVQDNNSEELSFGTIYVGQKRTCSETYSKIVRSEIRRFDRRACTIPKLFYDYKKLELLQIKNSTSICLRKFSGPNRVTAQNVLNENFVQNLIQHDDGYKVLKGVRSSPAHWEAEKKKAIAMIRQFGLPTFFITLSSAESQWVELLVILSKTVDSKDISQEEANILSTQDRYRLIRSDAVTCARYFDYRYRQILKLFKDNTGIFGTHFVKNYYWRVEFQQRGSPHIHGMYWLNNAPKFNLQNPETFSEVIDFIDTYVSTDGSVSHLEHYLDYQKHNHSRSCTREIRGQQFCRFGIPYPPMPCTQILLPFPDTTQDLERHKENFSRIQNVLNSTLTTEDISNLDNFEYFLSDNRINMSFDDYLLALRSSLSKPKIFLKRKIKDRFINAYNPLILELHRANMDIQYILDAYACCSYIINYINKSNRGISRLLNEAISEVNAGNYTIKQKLQHIGYKFISGTEISAQEAVYCCIGLHLSEASNGEIFINTSRPEERVRMVKPRAELQNLPSDSTEIFVAGILDRYVQRPDQLETVCLADFASMFKFVKSNRIVQDSDHEEEEREDNNVPDIGVPIALRDGSGFVKKRTKPIIIRYRRFSPDVTKDEYFREMVMLFYPWRNEQQDLIENDNELTCKG</sequence>